<proteinExistence type="predicted"/>
<organism evidence="2 3">
    <name type="scientific">Usitatibacter rugosus</name>
    <dbReference type="NCBI Taxonomy" id="2732067"/>
    <lineage>
        <taxon>Bacteria</taxon>
        <taxon>Pseudomonadati</taxon>
        <taxon>Pseudomonadota</taxon>
        <taxon>Betaproteobacteria</taxon>
        <taxon>Nitrosomonadales</taxon>
        <taxon>Usitatibacteraceae</taxon>
        <taxon>Usitatibacter</taxon>
    </lineage>
</organism>
<sequence length="150" mass="16651">MVSSAAATVSQYLGELPAERRAVVSKVRTLVRKSIPKGYEECMNWGMICWQVPLKRAPDTYNGKPLCYVALAAQKNNYALYLMGPYIDRKQAAALRAARGKSGKKLDMGKSCLRFKALDDLPVEAIGASIASIPVDECIRLHEKQHPRKK</sequence>
<dbReference type="Proteomes" id="UP000501534">
    <property type="component" value="Chromosome"/>
</dbReference>
<evidence type="ECO:0000313" key="2">
    <source>
        <dbReference type="EMBL" id="QJR11338.1"/>
    </source>
</evidence>
<dbReference type="AlphaFoldDB" id="A0A6M4GWT8"/>
<feature type="domain" description="YdhG-like" evidence="1">
    <location>
        <begin position="20"/>
        <end position="130"/>
    </location>
</feature>
<dbReference type="Pfam" id="PF08818">
    <property type="entry name" value="DUF1801"/>
    <property type="match status" value="1"/>
</dbReference>
<dbReference type="Gene3D" id="3.90.1150.200">
    <property type="match status" value="1"/>
</dbReference>
<dbReference type="KEGG" id="uru:DSM104443_02413"/>
<name>A0A6M4GWT8_9PROT</name>
<evidence type="ECO:0000259" key="1">
    <source>
        <dbReference type="Pfam" id="PF08818"/>
    </source>
</evidence>
<gene>
    <name evidence="2" type="ORF">DSM104443_02413</name>
</gene>
<evidence type="ECO:0000313" key="3">
    <source>
        <dbReference type="Proteomes" id="UP000501534"/>
    </source>
</evidence>
<reference evidence="2 3" key="1">
    <citation type="submission" date="2020-04" db="EMBL/GenBank/DDBJ databases">
        <title>Usitatibacter rugosus gen. nov., sp. nov. and Usitatibacter palustris sp. nov., novel members of Usitatibacteraceae fam. nov. within the order Nitrosomonadales isolated from soil.</title>
        <authorList>
            <person name="Huber K.J."/>
            <person name="Neumann-Schaal M."/>
            <person name="Geppert A."/>
            <person name="Luckner M."/>
            <person name="Wanner G."/>
            <person name="Overmann J."/>
        </authorList>
    </citation>
    <scope>NUCLEOTIDE SEQUENCE [LARGE SCALE GENOMIC DNA]</scope>
    <source>
        <strain evidence="2 3">0125_3</strain>
    </source>
</reference>
<keyword evidence="3" id="KW-1185">Reference proteome</keyword>
<dbReference type="InterPro" id="IPR014922">
    <property type="entry name" value="YdhG-like"/>
</dbReference>
<dbReference type="RefSeq" id="WP_171092603.1">
    <property type="nucleotide sequence ID" value="NZ_CP053069.1"/>
</dbReference>
<dbReference type="SUPFAM" id="SSF159888">
    <property type="entry name" value="YdhG-like"/>
    <property type="match status" value="1"/>
</dbReference>
<accession>A0A6M4GWT8</accession>
<protein>
    <recommendedName>
        <fullName evidence="1">YdhG-like domain-containing protein</fullName>
    </recommendedName>
</protein>
<dbReference type="EMBL" id="CP053069">
    <property type="protein sequence ID" value="QJR11338.1"/>
    <property type="molecule type" value="Genomic_DNA"/>
</dbReference>